<protein>
    <recommendedName>
        <fullName evidence="3">PLD phosphodiesterase domain-containing protein</fullName>
    </recommendedName>
</protein>
<gene>
    <name evidence="1" type="ORF">HLI_08960</name>
</gene>
<evidence type="ECO:0008006" key="3">
    <source>
        <dbReference type="Google" id="ProtNLM"/>
    </source>
</evidence>
<name>A0A410MCC6_9BACI</name>
<dbReference type="CDD" id="cd09117">
    <property type="entry name" value="PLDc_Bfil_DEXD_like"/>
    <property type="match status" value="1"/>
</dbReference>
<organism evidence="1 2">
    <name type="scientific">Halobacillus litoralis</name>
    <dbReference type="NCBI Taxonomy" id="45668"/>
    <lineage>
        <taxon>Bacteria</taxon>
        <taxon>Bacillati</taxon>
        <taxon>Bacillota</taxon>
        <taxon>Bacilli</taxon>
        <taxon>Bacillales</taxon>
        <taxon>Bacillaceae</taxon>
        <taxon>Halobacillus</taxon>
    </lineage>
</organism>
<dbReference type="AlphaFoldDB" id="A0A410MCC6"/>
<accession>A0A410MCC6</accession>
<dbReference type="OrthoDB" id="2864305at2"/>
<proteinExistence type="predicted"/>
<dbReference type="Gene3D" id="3.30.870.10">
    <property type="entry name" value="Endonuclease Chain A"/>
    <property type="match status" value="2"/>
</dbReference>
<dbReference type="RefSeq" id="WP_128524637.1">
    <property type="nucleotide sequence ID" value="NZ_CP026118.1"/>
</dbReference>
<dbReference type="Proteomes" id="UP000287756">
    <property type="component" value="Chromosome"/>
</dbReference>
<reference evidence="1 2" key="1">
    <citation type="submission" date="2018-01" db="EMBL/GenBank/DDBJ databases">
        <title>The whole genome sequencing and assembly of Halobacillus litoralis ERB031 strain.</title>
        <authorList>
            <person name="Lee S.-J."/>
            <person name="Park M.-K."/>
            <person name="Kim J.-Y."/>
            <person name="Lee Y.-J."/>
            <person name="Yi H."/>
            <person name="Bahn Y.-S."/>
            <person name="Kim J.F."/>
            <person name="Lee D.-W."/>
        </authorList>
    </citation>
    <scope>NUCLEOTIDE SEQUENCE [LARGE SCALE GENOMIC DNA]</scope>
    <source>
        <strain evidence="1 2">ERB 031</strain>
    </source>
</reference>
<evidence type="ECO:0000313" key="1">
    <source>
        <dbReference type="EMBL" id="QAS52350.1"/>
    </source>
</evidence>
<dbReference type="KEGG" id="hli:HLI_08960"/>
<evidence type="ECO:0000313" key="2">
    <source>
        <dbReference type="Proteomes" id="UP000287756"/>
    </source>
</evidence>
<dbReference type="EMBL" id="CP026118">
    <property type="protein sequence ID" value="QAS52350.1"/>
    <property type="molecule type" value="Genomic_DNA"/>
</dbReference>
<sequence>MDKINILEELKHNGYKVALFSSFSTDLVFFEKMILRHLLDNGCTYIGLFIDHNSLQDSVKHPNITELGKSYLVTPMETNHAFHPKVYLLLGEKKAKLIIGSGNLTPSGFITNKELFNVFTYEVGRNKDHLHIINAALSMFWQTKPSNNKLMEELMAQLQTFYYLNNFNRENNALSMFMNLERSIQDQLSEILPEVIKRIDCMTPYFDQSLAVINHWHQKYNPEKVSIYLQNKTTNFPLTKKDDSRFDLYEVNFTEDNHKRYHGKVFRFIGEQEEVIVYGSANCSRQALLQTSADGNTEAVIAEKGPKGKFDSFFDEEFNFVPLTDLFELMPEEANQEQQKQTIQFIEGVLDQNKLTIKLKSTISIDQVHVCAAQGKKIDQVESYYTYVFDRNLDKLKETFDILITTPNQVLECVGWYHDTQMLLKTFANMKDSPYHYLEKDSNLEEYQTLVGLLDDLNNRLILTEDDIEQANQQRGSTNIHQQAELRGDKEHISDNLDDYYVSTEEPVKSYGVIGGVDVFTNLIRALNRHFQNTSEEPMDVKQETPPSGNNEITIKEMDVKLLEKRMKRFIKKFHRGIHSRDYLEKVNNEILIKNIAIYNGFLWKLYDVDTGFISTGDLIQENLDIAKTMESYCEMNILDGESMEVRDIVTKLLSSIVAKEYLLASEDNYDQVRMQKKELALHLKKIHQHVYPIRETYRDFWEQIQNHLNKLNLHVKQTDFENFLEARFPICTFEQFIHQLRTITTFTVVQEPFIDETKLILSREVNINAEFNLLQLNLLCKMLSVEEWEGMKSFKIIWRNSNDQAPLARFILYYNQRKNVLKQKFVYRKSLNRDSKIREKKHVYKHSLQVALEKGDPEIIARGYK</sequence>